<dbReference type="InterPro" id="IPR056485">
    <property type="entry name" value="ARM_KRIT1"/>
</dbReference>
<dbReference type="Gene3D" id="3.10.20.90">
    <property type="entry name" value="Phosphatidylinositol 3-kinase Catalytic Subunit, Chain A, domain 1"/>
    <property type="match status" value="1"/>
</dbReference>
<dbReference type="PANTHER" id="PTHR13283">
    <property type="entry name" value="KREV INTERACTION TRAPPED 1-RELATED"/>
    <property type="match status" value="1"/>
</dbReference>
<dbReference type="InterPro" id="IPR051594">
    <property type="entry name" value="KRIT1/FRMD8"/>
</dbReference>
<dbReference type="Proteomes" id="UP000515135">
    <property type="component" value="Unplaced"/>
</dbReference>
<dbReference type="Pfam" id="PF16705">
    <property type="entry name" value="NUDIX_5"/>
    <property type="match status" value="1"/>
</dbReference>
<organism evidence="3 4">
    <name type="scientific">Branchiostoma belcheri</name>
    <name type="common">Amphioxus</name>
    <dbReference type="NCBI Taxonomy" id="7741"/>
    <lineage>
        <taxon>Eukaryota</taxon>
        <taxon>Metazoa</taxon>
        <taxon>Chordata</taxon>
        <taxon>Cephalochordata</taxon>
        <taxon>Leptocardii</taxon>
        <taxon>Amphioxiformes</taxon>
        <taxon>Branchiostomatidae</taxon>
        <taxon>Branchiostoma</taxon>
    </lineage>
</organism>
<dbReference type="Pfam" id="PF24521">
    <property type="entry name" value="Ank_KRIT1"/>
    <property type="match status" value="1"/>
</dbReference>
<keyword evidence="1" id="KW-0040">ANK repeat</keyword>
<dbReference type="PROSITE" id="PS50088">
    <property type="entry name" value="ANK_REPEAT"/>
    <property type="match status" value="2"/>
</dbReference>
<proteinExistence type="predicted"/>
<gene>
    <name evidence="4 5" type="primary">LOC109479603</name>
</gene>
<feature type="repeat" description="ANK" evidence="1">
    <location>
        <begin position="344"/>
        <end position="367"/>
    </location>
</feature>
<dbReference type="Gene3D" id="3.30.70.2240">
    <property type="entry name" value="KRIT, N-terminal Nudix domain, NPxY motif-rich region"/>
    <property type="match status" value="1"/>
</dbReference>
<feature type="domain" description="FERM" evidence="2">
    <location>
        <begin position="410"/>
        <end position="717"/>
    </location>
</feature>
<dbReference type="KEGG" id="bbel:109479603"/>
<sequence>MSVSAYIAVVRPKVKTSLSSSDYKAKWYEVILMEDKLGDPQRTVKGLLHMRIRGGEDPNRQVLEYVYDATKKSSSKMQGLRGKRAVQIARFAEDEIAGRDIRSNKKAFLYVVPVASKDQLSMPSDPSQPSFCCLQDILRVCAEGHGHFPTLTSRMLRTLDHWLKEQHSVPHAVEALFRPSALERIKMNVLNPAYSHGSDHHGDKMPTPEEAMARMMEVEKCDIVIINPVFGSDLKYTNQVDAYVVNKFYGMGTPDYSKLKVPDKTADSPPRREKAWMEEYPLHRAISVGDMEKVKDLLAKGTPVQELDKESWAPIHYACWYGQLEAGMILLEQGKCNPNLVNRNKSTPLHIAAGCGHPALVQLLLRHPEIDRNAMNKDGQTPLDVCEQNKQNEWEHAATLLKEALNKPYQKIRVHLMDGSHKELSLISGNNTTVEIMLNQLNFPDSCKQLFAIWIASRNLFLQMKPEHKPLHHLKDWAEIVGELTDCNPEEETPLLYVRRDARLHMEVERKVQDPMAIKMLFDEARTNMLHGMYACSDEDTVAMAGVMMQIIYGDHDPNRHKPGFLNDLNLKLLLPSHKLRNRNMNWVEGILAEHQQLTHQGIKDIQTLQYLYLQRCWNFPTYGCAFFSGQIMSRPVSGSSRHIVSVHVGVNCLGIHILNAQTKQLLYSSRFSNLQWEYSMEGAYFQLRTRDNQSIRVHTKQAALICNLMTKLHSRG</sequence>
<dbReference type="InterPro" id="IPR019748">
    <property type="entry name" value="FERM_central"/>
</dbReference>
<dbReference type="InterPro" id="IPR036770">
    <property type="entry name" value="Ankyrin_rpt-contain_sf"/>
</dbReference>
<dbReference type="InterPro" id="IPR032022">
    <property type="entry name" value="NUDIX"/>
</dbReference>
<dbReference type="GO" id="GO:0045454">
    <property type="term" value="P:cell redox homeostasis"/>
    <property type="evidence" value="ECO:0007669"/>
    <property type="project" value="TreeGrafter"/>
</dbReference>
<evidence type="ECO:0000313" key="5">
    <source>
        <dbReference type="RefSeq" id="XP_019637159.1"/>
    </source>
</evidence>
<dbReference type="InterPro" id="IPR035963">
    <property type="entry name" value="FERM_2"/>
</dbReference>
<dbReference type="CDD" id="cd14473">
    <property type="entry name" value="FERM_B-lobe"/>
    <property type="match status" value="1"/>
</dbReference>
<dbReference type="RefSeq" id="XP_019637154.1">
    <property type="nucleotide sequence ID" value="XM_019781595.1"/>
</dbReference>
<dbReference type="PANTHER" id="PTHR13283:SF11">
    <property type="entry name" value="KREV INTERACTION TRAPPED PROTEIN 1"/>
    <property type="match status" value="1"/>
</dbReference>
<dbReference type="InterPro" id="IPR019749">
    <property type="entry name" value="Band_41_domain"/>
</dbReference>
<dbReference type="InterPro" id="IPR057096">
    <property type="entry name" value="KRIT1_FRMD8_FERM_C"/>
</dbReference>
<dbReference type="Gene3D" id="1.25.40.20">
    <property type="entry name" value="Ankyrin repeat-containing domain"/>
    <property type="match status" value="2"/>
</dbReference>
<dbReference type="RefSeq" id="XP_019637159.1">
    <property type="nucleotide sequence ID" value="XM_019781600.1"/>
</dbReference>
<protein>
    <submittedName>
        <fullName evidence="4">Krev interaction trapped protein 1-like isoform X1</fullName>
    </submittedName>
    <submittedName>
        <fullName evidence="5">Krev interaction trapped protein 1-like isoform X2</fullName>
    </submittedName>
</protein>
<evidence type="ECO:0000313" key="4">
    <source>
        <dbReference type="RefSeq" id="XP_019637154.1"/>
    </source>
</evidence>
<dbReference type="Gene3D" id="2.30.29.30">
    <property type="entry name" value="Pleckstrin-homology domain (PH domain)/Phosphotyrosine-binding domain (PTB)"/>
    <property type="match status" value="1"/>
</dbReference>
<dbReference type="Pfam" id="PF24522">
    <property type="entry name" value="KRIT1_FRMD8_FERM_C"/>
    <property type="match status" value="1"/>
</dbReference>
<accession>A0A6P4ZST8</accession>
<dbReference type="AlphaFoldDB" id="A0A6P4ZST8"/>
<dbReference type="InterPro" id="IPR014352">
    <property type="entry name" value="FERM/acyl-CoA-bd_prot_sf"/>
</dbReference>
<dbReference type="PROSITE" id="PS50057">
    <property type="entry name" value="FERM_3"/>
    <property type="match status" value="1"/>
</dbReference>
<dbReference type="InterPro" id="IPR002110">
    <property type="entry name" value="Ankyrin_rpt"/>
</dbReference>
<feature type="repeat" description="ANK" evidence="1">
    <location>
        <begin position="277"/>
        <end position="309"/>
    </location>
</feature>
<dbReference type="GeneID" id="109479603"/>
<evidence type="ECO:0000259" key="2">
    <source>
        <dbReference type="PROSITE" id="PS50057"/>
    </source>
</evidence>
<name>A0A6P4ZST8_BRABE</name>
<reference evidence="4 5" key="1">
    <citation type="submission" date="2025-04" db="UniProtKB">
        <authorList>
            <consortium name="RefSeq"/>
        </authorList>
    </citation>
    <scope>IDENTIFICATION</scope>
    <source>
        <tissue evidence="4 5">Gonad</tissue>
    </source>
</reference>
<keyword evidence="3" id="KW-1185">Reference proteome</keyword>
<dbReference type="InterPro" id="IPR000299">
    <property type="entry name" value="FERM_domain"/>
</dbReference>
<dbReference type="SUPFAM" id="SSF48403">
    <property type="entry name" value="Ankyrin repeat"/>
    <property type="match status" value="1"/>
</dbReference>
<dbReference type="GO" id="GO:0005886">
    <property type="term" value="C:plasma membrane"/>
    <property type="evidence" value="ECO:0007669"/>
    <property type="project" value="TreeGrafter"/>
</dbReference>
<dbReference type="Pfam" id="PF00373">
    <property type="entry name" value="FERM_M"/>
    <property type="match status" value="1"/>
</dbReference>
<dbReference type="SMART" id="SM00248">
    <property type="entry name" value="ANK"/>
    <property type="match status" value="4"/>
</dbReference>
<dbReference type="OrthoDB" id="194358at2759"/>
<evidence type="ECO:0000313" key="3">
    <source>
        <dbReference type="Proteomes" id="UP000515135"/>
    </source>
</evidence>
<dbReference type="SUPFAM" id="SSF47031">
    <property type="entry name" value="Second domain of FERM"/>
    <property type="match status" value="1"/>
</dbReference>
<dbReference type="InterPro" id="IPR043058">
    <property type="entry name" value="NUDIX_sf"/>
</dbReference>
<dbReference type="Gene3D" id="1.20.80.10">
    <property type="match status" value="1"/>
</dbReference>
<dbReference type="SMART" id="SM00295">
    <property type="entry name" value="B41"/>
    <property type="match status" value="1"/>
</dbReference>
<dbReference type="GO" id="GO:2000114">
    <property type="term" value="P:regulation of establishment of cell polarity"/>
    <property type="evidence" value="ECO:0007669"/>
    <property type="project" value="TreeGrafter"/>
</dbReference>
<evidence type="ECO:0000256" key="1">
    <source>
        <dbReference type="PROSITE-ProRule" id="PRU00023"/>
    </source>
</evidence>
<dbReference type="PROSITE" id="PS50297">
    <property type="entry name" value="ANK_REP_REGION"/>
    <property type="match status" value="1"/>
</dbReference>
<dbReference type="InterPro" id="IPR011993">
    <property type="entry name" value="PH-like_dom_sf"/>
</dbReference>